<gene>
    <name evidence="3" type="ORF">ACI2L5_44630</name>
</gene>
<feature type="transmembrane region" description="Helical" evidence="2">
    <location>
        <begin position="47"/>
        <end position="68"/>
    </location>
</feature>
<keyword evidence="2" id="KW-0472">Membrane</keyword>
<reference evidence="3 4" key="1">
    <citation type="submission" date="2024-11" db="EMBL/GenBank/DDBJ databases">
        <title>The Natural Products Discovery Center: Release of the First 8490 Sequenced Strains for Exploring Actinobacteria Biosynthetic Diversity.</title>
        <authorList>
            <person name="Kalkreuter E."/>
            <person name="Kautsar S.A."/>
            <person name="Yang D."/>
            <person name="Bader C.D."/>
            <person name="Teijaro C.N."/>
            <person name="Fluegel L."/>
            <person name="Davis C.M."/>
            <person name="Simpson J.R."/>
            <person name="Lauterbach L."/>
            <person name="Steele A.D."/>
            <person name="Gui C."/>
            <person name="Meng S."/>
            <person name="Li G."/>
            <person name="Viehrig K."/>
            <person name="Ye F."/>
            <person name="Su P."/>
            <person name="Kiefer A.F."/>
            <person name="Nichols A."/>
            <person name="Cepeda A.J."/>
            <person name="Yan W."/>
            <person name="Fan B."/>
            <person name="Jiang Y."/>
            <person name="Adhikari A."/>
            <person name="Zheng C.-J."/>
            <person name="Schuster L."/>
            <person name="Cowan T.M."/>
            <person name="Smanski M.J."/>
            <person name="Chevrette M.G."/>
            <person name="De Carvalho L.P.S."/>
            <person name="Shen B."/>
        </authorList>
    </citation>
    <scope>NUCLEOTIDE SEQUENCE [LARGE SCALE GENOMIC DNA]</scope>
    <source>
        <strain evidence="3 4">NPDC020863</strain>
    </source>
</reference>
<dbReference type="PROSITE" id="PS51318">
    <property type="entry name" value="TAT"/>
    <property type="match status" value="1"/>
</dbReference>
<evidence type="ECO:0000256" key="2">
    <source>
        <dbReference type="SAM" id="Phobius"/>
    </source>
</evidence>
<organism evidence="3 4">
    <name type="scientific">Streptomyces milbemycinicus</name>
    <dbReference type="NCBI Taxonomy" id="476552"/>
    <lineage>
        <taxon>Bacteria</taxon>
        <taxon>Bacillati</taxon>
        <taxon>Actinomycetota</taxon>
        <taxon>Actinomycetes</taxon>
        <taxon>Kitasatosporales</taxon>
        <taxon>Streptomycetaceae</taxon>
        <taxon>Streptomyces</taxon>
    </lineage>
</organism>
<keyword evidence="2" id="KW-0812">Transmembrane</keyword>
<accession>A0ABW8M181</accession>
<comment type="caution">
    <text evidence="3">The sequence shown here is derived from an EMBL/GenBank/DDBJ whole genome shotgun (WGS) entry which is preliminary data.</text>
</comment>
<dbReference type="InterPro" id="IPR006311">
    <property type="entry name" value="TAT_signal"/>
</dbReference>
<sequence>MTTRLDDGAEYEPDDPLTVILRPTTDHLSPPPGRYEAIRRTATRRRLLRTAAGVGLACAAAALIALPLNLVTRETHESPAPPTVPLVPPATSGRTAHPTQEPKPKPATPTATSTPSESPSRVSPRPTQRPGPAKSTGLPSATPDSPRDVPSRQRTGAVDEPEKRSQ</sequence>
<dbReference type="EMBL" id="JBJDQH010000021">
    <property type="protein sequence ID" value="MFK4271932.1"/>
    <property type="molecule type" value="Genomic_DNA"/>
</dbReference>
<evidence type="ECO:0000256" key="1">
    <source>
        <dbReference type="SAM" id="MobiDB-lite"/>
    </source>
</evidence>
<name>A0ABW8M181_9ACTN</name>
<feature type="compositionally biased region" description="Pro residues" evidence="1">
    <location>
        <begin position="79"/>
        <end position="88"/>
    </location>
</feature>
<evidence type="ECO:0000313" key="4">
    <source>
        <dbReference type="Proteomes" id="UP001620295"/>
    </source>
</evidence>
<feature type="region of interest" description="Disordered" evidence="1">
    <location>
        <begin position="75"/>
        <end position="166"/>
    </location>
</feature>
<protein>
    <submittedName>
        <fullName evidence="3">Uncharacterized protein</fullName>
    </submittedName>
</protein>
<feature type="region of interest" description="Disordered" evidence="1">
    <location>
        <begin position="1"/>
        <end position="33"/>
    </location>
</feature>
<keyword evidence="2" id="KW-1133">Transmembrane helix</keyword>
<keyword evidence="4" id="KW-1185">Reference proteome</keyword>
<dbReference type="Proteomes" id="UP001620295">
    <property type="component" value="Unassembled WGS sequence"/>
</dbReference>
<evidence type="ECO:0000313" key="3">
    <source>
        <dbReference type="EMBL" id="MFK4271932.1"/>
    </source>
</evidence>
<proteinExistence type="predicted"/>
<feature type="compositionally biased region" description="Low complexity" evidence="1">
    <location>
        <begin position="108"/>
        <end position="126"/>
    </location>
</feature>
<dbReference type="RefSeq" id="WP_358627637.1">
    <property type="nucleotide sequence ID" value="NZ_JBFAEV010000001.1"/>
</dbReference>